<reference evidence="2" key="1">
    <citation type="submission" date="2022-11" db="UniProtKB">
        <authorList>
            <consortium name="WormBaseParasite"/>
        </authorList>
    </citation>
    <scope>IDENTIFICATION</scope>
</reference>
<name>A0A915IAK7_ROMCU</name>
<evidence type="ECO:0000313" key="2">
    <source>
        <dbReference type="WBParaSite" id="nRc.2.0.1.t11214-RA"/>
    </source>
</evidence>
<protein>
    <submittedName>
        <fullName evidence="2">Uncharacterized protein</fullName>
    </submittedName>
</protein>
<organism evidence="1 2">
    <name type="scientific">Romanomermis culicivorax</name>
    <name type="common">Nematode worm</name>
    <dbReference type="NCBI Taxonomy" id="13658"/>
    <lineage>
        <taxon>Eukaryota</taxon>
        <taxon>Metazoa</taxon>
        <taxon>Ecdysozoa</taxon>
        <taxon>Nematoda</taxon>
        <taxon>Enoplea</taxon>
        <taxon>Dorylaimia</taxon>
        <taxon>Mermithida</taxon>
        <taxon>Mermithoidea</taxon>
        <taxon>Mermithidae</taxon>
        <taxon>Romanomermis</taxon>
    </lineage>
</organism>
<keyword evidence="1" id="KW-1185">Reference proteome</keyword>
<accession>A0A915IAK7</accession>
<sequence>MLCSLDIFYSHRKSKFVGCMLDNFERKRLKQAKAKCAPLIWSSKTLKSEPERAKAMWAMVDNRMKSCLGSLAVIANGMEKRQAMCTAIIRSCKKGVRLCVLYFLKHLASNVL</sequence>
<evidence type="ECO:0000313" key="1">
    <source>
        <dbReference type="Proteomes" id="UP000887565"/>
    </source>
</evidence>
<dbReference type="WBParaSite" id="nRc.2.0.1.t11214-RA">
    <property type="protein sequence ID" value="nRc.2.0.1.t11214-RA"/>
    <property type="gene ID" value="nRc.2.0.1.g11214"/>
</dbReference>
<proteinExistence type="predicted"/>
<dbReference type="AlphaFoldDB" id="A0A915IAK7"/>
<dbReference type="Proteomes" id="UP000887565">
    <property type="component" value="Unplaced"/>
</dbReference>